<dbReference type="UniPathway" id="UPA01057">
    <property type="reaction ID" value="UER00166"/>
</dbReference>
<gene>
    <name evidence="5 8" type="primary">menE</name>
    <name evidence="8" type="ORF">GCM10011391_30950</name>
</gene>
<keyword evidence="2 5" id="KW-0436">Ligase</keyword>
<dbReference type="NCBIfam" id="TIGR01923">
    <property type="entry name" value="menE"/>
    <property type="match status" value="1"/>
</dbReference>
<name>A0A8J2YL30_9BACL</name>
<comment type="function">
    <text evidence="5">Converts 2-succinylbenzoate (OSB) to 2-succinylbenzoyl-CoA (OSB-CoA).</text>
</comment>
<keyword evidence="4 5" id="KW-0067">ATP-binding</keyword>
<dbReference type="Pfam" id="PF13193">
    <property type="entry name" value="AMP-binding_C"/>
    <property type="match status" value="1"/>
</dbReference>
<keyword evidence="9" id="KW-1185">Reference proteome</keyword>
<dbReference type="UniPathway" id="UPA00079"/>
<dbReference type="SUPFAM" id="SSF56801">
    <property type="entry name" value="Acetyl-CoA synthetase-like"/>
    <property type="match status" value="1"/>
</dbReference>
<dbReference type="GO" id="GO:0008756">
    <property type="term" value="F:o-succinylbenzoate-CoA ligase activity"/>
    <property type="evidence" value="ECO:0007669"/>
    <property type="project" value="UniProtKB-UniRule"/>
</dbReference>
<reference evidence="8" key="1">
    <citation type="journal article" date="2014" name="Int. J. Syst. Evol. Microbiol.">
        <title>Complete genome sequence of Corynebacterium casei LMG S-19264T (=DSM 44701T), isolated from a smear-ripened cheese.</title>
        <authorList>
            <consortium name="US DOE Joint Genome Institute (JGI-PGF)"/>
            <person name="Walter F."/>
            <person name="Albersmeier A."/>
            <person name="Kalinowski J."/>
            <person name="Ruckert C."/>
        </authorList>
    </citation>
    <scope>NUCLEOTIDE SEQUENCE</scope>
    <source>
        <strain evidence="8">CGMCC 1.15371</strain>
    </source>
</reference>
<feature type="domain" description="AMP-binding enzyme C-terminal" evidence="7">
    <location>
        <begin position="408"/>
        <end position="483"/>
    </location>
</feature>
<dbReference type="Pfam" id="PF00501">
    <property type="entry name" value="AMP-binding"/>
    <property type="match status" value="1"/>
</dbReference>
<evidence type="ECO:0000256" key="2">
    <source>
        <dbReference type="ARBA" id="ARBA00022598"/>
    </source>
</evidence>
<dbReference type="InterPro" id="IPR010192">
    <property type="entry name" value="MenE"/>
</dbReference>
<reference evidence="8" key="2">
    <citation type="submission" date="2020-09" db="EMBL/GenBank/DDBJ databases">
        <authorList>
            <person name="Sun Q."/>
            <person name="Zhou Y."/>
        </authorList>
    </citation>
    <scope>NUCLEOTIDE SEQUENCE</scope>
    <source>
        <strain evidence="8">CGMCC 1.15371</strain>
    </source>
</reference>
<dbReference type="InterPro" id="IPR050237">
    <property type="entry name" value="ATP-dep_AMP-bd_enzyme"/>
</dbReference>
<evidence type="ECO:0000259" key="6">
    <source>
        <dbReference type="Pfam" id="PF00501"/>
    </source>
</evidence>
<evidence type="ECO:0000313" key="9">
    <source>
        <dbReference type="Proteomes" id="UP000628775"/>
    </source>
</evidence>
<dbReference type="FunFam" id="3.30.300.30:FF:000008">
    <property type="entry name" value="2,3-dihydroxybenzoate-AMP ligase"/>
    <property type="match status" value="1"/>
</dbReference>
<evidence type="ECO:0000256" key="3">
    <source>
        <dbReference type="ARBA" id="ARBA00022741"/>
    </source>
</evidence>
<comment type="pathway">
    <text evidence="5">Quinol/quinone metabolism; 1,4-dihydroxy-2-naphthoate biosynthesis; 1,4-dihydroxy-2-naphthoate from chorismate: step 5/7.</text>
</comment>
<dbReference type="InterPro" id="IPR025110">
    <property type="entry name" value="AMP-bd_C"/>
</dbReference>
<sequence>MENMIPLWLKQRAFLTPNRLAIETESRALTFQELDESARALALTLATYGITSDMKVALLQDNTVEMITSYHAISYLGAIAVPLNTRLSARELAWQVSDCEAALLLYDNAHQEKVNSIVLERSSFQVCNINTLDQLVVGEEHHYLKAEMRSDAPHTIIYTSGTTGHPKGVLLTYANHWGSAIGSVLNLGCTLEDKWLAVVPLFHVSGLSIIMRSVIYGMPLRLHRHFDAKAVNEAIIHHKVTMVSVVTAMLTKMVEELGDQRYPETFRCMLLGGGPVPEPLLKVCLDKNIPVYQTYGLSETASQIVTLSPEHMITKTGSAGKPLFSAQVKIVDEHGDRVAANQAGEIVVKGPNVTSGYYKREEATQQAIKNQWLHTGDMGYLDEEGFLFVLDRRKDLIVSGGENIYPAEIESVLLSHPEVEEAGVVGMKDEKWGRVPVAFVKLKNKAKITETDLQMFCRDALAKYKVPTRFYFMDSLPRNASGKLLRRELVKRLPSDFQ</sequence>
<evidence type="ECO:0000256" key="4">
    <source>
        <dbReference type="ARBA" id="ARBA00022840"/>
    </source>
</evidence>
<dbReference type="AlphaFoldDB" id="A0A8J2YL30"/>
<keyword evidence="3 5" id="KW-0547">Nucleotide-binding</keyword>
<dbReference type="Gene3D" id="3.30.300.30">
    <property type="match status" value="1"/>
</dbReference>
<comment type="similarity">
    <text evidence="5">Belongs to the ATP-dependent AMP-binding enzyme family. MenE subfamily.</text>
</comment>
<dbReference type="RefSeq" id="WP_188696245.1">
    <property type="nucleotide sequence ID" value="NZ_BMIR01000017.1"/>
</dbReference>
<dbReference type="CDD" id="cd05912">
    <property type="entry name" value="OSB_CoA_lg"/>
    <property type="match status" value="1"/>
</dbReference>
<dbReference type="GO" id="GO:0005524">
    <property type="term" value="F:ATP binding"/>
    <property type="evidence" value="ECO:0007669"/>
    <property type="project" value="UniProtKB-KW"/>
</dbReference>
<proteinExistence type="inferred from homology"/>
<dbReference type="InterPro" id="IPR045851">
    <property type="entry name" value="AMP-bd_C_sf"/>
</dbReference>
<dbReference type="HAMAP" id="MF_00731">
    <property type="entry name" value="MenE"/>
    <property type="match status" value="1"/>
</dbReference>
<feature type="domain" description="AMP-dependent synthetase/ligase" evidence="6">
    <location>
        <begin position="11"/>
        <end position="358"/>
    </location>
</feature>
<keyword evidence="1 5" id="KW-0474">Menaquinone biosynthesis</keyword>
<dbReference type="PROSITE" id="PS00455">
    <property type="entry name" value="AMP_BINDING"/>
    <property type="match status" value="1"/>
</dbReference>
<dbReference type="InterPro" id="IPR042099">
    <property type="entry name" value="ANL_N_sf"/>
</dbReference>
<evidence type="ECO:0000256" key="5">
    <source>
        <dbReference type="HAMAP-Rule" id="MF_00731"/>
    </source>
</evidence>
<comment type="catalytic activity">
    <reaction evidence="5">
        <text>2-succinylbenzoate + ATP + CoA = 2-succinylbenzoyl-CoA + AMP + diphosphate</text>
        <dbReference type="Rhea" id="RHEA:17009"/>
        <dbReference type="ChEBI" id="CHEBI:18325"/>
        <dbReference type="ChEBI" id="CHEBI:30616"/>
        <dbReference type="ChEBI" id="CHEBI:33019"/>
        <dbReference type="ChEBI" id="CHEBI:57287"/>
        <dbReference type="ChEBI" id="CHEBI:57364"/>
        <dbReference type="ChEBI" id="CHEBI:456215"/>
        <dbReference type="EC" id="6.2.1.26"/>
    </reaction>
</comment>
<evidence type="ECO:0000313" key="8">
    <source>
        <dbReference type="EMBL" id="GGE50007.1"/>
    </source>
</evidence>
<dbReference type="PANTHER" id="PTHR43767:SF1">
    <property type="entry name" value="NONRIBOSOMAL PEPTIDE SYNTHASE PES1 (EUROFUNG)-RELATED"/>
    <property type="match status" value="1"/>
</dbReference>
<dbReference type="GO" id="GO:0009234">
    <property type="term" value="P:menaquinone biosynthetic process"/>
    <property type="evidence" value="ECO:0007669"/>
    <property type="project" value="UniProtKB-UniRule"/>
</dbReference>
<dbReference type="InterPro" id="IPR000873">
    <property type="entry name" value="AMP-dep_synth/lig_dom"/>
</dbReference>
<protein>
    <recommendedName>
        <fullName evidence="5">2-succinylbenzoate--CoA ligase</fullName>
        <ecNumber evidence="5">6.2.1.26</ecNumber>
    </recommendedName>
    <alternativeName>
        <fullName evidence="5">o-succinylbenzoyl-CoA synthetase</fullName>
        <shortName evidence="5">OSB-CoA synthetase</shortName>
    </alternativeName>
</protein>
<dbReference type="Gene3D" id="3.40.50.12780">
    <property type="entry name" value="N-terminal domain of ligase-like"/>
    <property type="match status" value="1"/>
</dbReference>
<comment type="pathway">
    <text evidence="5">Quinol/quinone metabolism; menaquinone biosynthesis.</text>
</comment>
<dbReference type="NCBIfam" id="NF002966">
    <property type="entry name" value="PRK03640.1"/>
    <property type="match status" value="1"/>
</dbReference>
<dbReference type="Proteomes" id="UP000628775">
    <property type="component" value="Unassembled WGS sequence"/>
</dbReference>
<accession>A0A8J2YL30</accession>
<dbReference type="InterPro" id="IPR020845">
    <property type="entry name" value="AMP-binding_CS"/>
</dbReference>
<dbReference type="PANTHER" id="PTHR43767">
    <property type="entry name" value="LONG-CHAIN-FATTY-ACID--COA LIGASE"/>
    <property type="match status" value="1"/>
</dbReference>
<dbReference type="EMBL" id="BMIR01000017">
    <property type="protein sequence ID" value="GGE50007.1"/>
    <property type="molecule type" value="Genomic_DNA"/>
</dbReference>
<comment type="caution">
    <text evidence="8">The sequence shown here is derived from an EMBL/GenBank/DDBJ whole genome shotgun (WGS) entry which is preliminary data.</text>
</comment>
<evidence type="ECO:0000259" key="7">
    <source>
        <dbReference type="Pfam" id="PF13193"/>
    </source>
</evidence>
<organism evidence="8 9">
    <name type="scientific">Pullulanibacillus camelliae</name>
    <dbReference type="NCBI Taxonomy" id="1707096"/>
    <lineage>
        <taxon>Bacteria</taxon>
        <taxon>Bacillati</taxon>
        <taxon>Bacillota</taxon>
        <taxon>Bacilli</taxon>
        <taxon>Bacillales</taxon>
        <taxon>Sporolactobacillaceae</taxon>
        <taxon>Pullulanibacillus</taxon>
    </lineage>
</organism>
<evidence type="ECO:0000256" key="1">
    <source>
        <dbReference type="ARBA" id="ARBA00022428"/>
    </source>
</evidence>
<dbReference type="EC" id="6.2.1.26" evidence="5"/>